<proteinExistence type="predicted"/>
<dbReference type="InterPro" id="IPR036865">
    <property type="entry name" value="CRAL-TRIO_dom_sf"/>
</dbReference>
<name>A0A7R9FJD0_9NEOP</name>
<reference evidence="1" key="1">
    <citation type="submission" date="2020-11" db="EMBL/GenBank/DDBJ databases">
        <authorList>
            <person name="Tran Van P."/>
        </authorList>
    </citation>
    <scope>NUCLEOTIDE SEQUENCE</scope>
</reference>
<organism evidence="1">
    <name type="scientific">Timema tahoe</name>
    <dbReference type="NCBI Taxonomy" id="61484"/>
    <lineage>
        <taxon>Eukaryota</taxon>
        <taxon>Metazoa</taxon>
        <taxon>Ecdysozoa</taxon>
        <taxon>Arthropoda</taxon>
        <taxon>Hexapoda</taxon>
        <taxon>Insecta</taxon>
        <taxon>Pterygota</taxon>
        <taxon>Neoptera</taxon>
        <taxon>Polyneoptera</taxon>
        <taxon>Phasmatodea</taxon>
        <taxon>Timematodea</taxon>
        <taxon>Timematoidea</taxon>
        <taxon>Timematidae</taxon>
        <taxon>Timema</taxon>
    </lineage>
</organism>
<evidence type="ECO:0000313" key="1">
    <source>
        <dbReference type="EMBL" id="CAD7454610.1"/>
    </source>
</evidence>
<gene>
    <name evidence="1" type="ORF">TTEB3V08_LOCUS2711</name>
</gene>
<sequence length="122" mass="14023">MHSHFRRSVADCCTKPYHDDHYLLRWLRALCSVSFLPRKETVCLARNFNPEAAEKMLRESVAILANSGRRDLNSRTSRKTQPRSLTFGTKLLSPGMATFIYNKALAGWAGFFFAPTRMPERQ</sequence>
<dbReference type="EMBL" id="OE000659">
    <property type="protein sequence ID" value="CAD7454610.1"/>
    <property type="molecule type" value="Genomic_DNA"/>
</dbReference>
<accession>A0A7R9FJD0</accession>
<dbReference type="Gene3D" id="3.40.525.10">
    <property type="entry name" value="CRAL-TRIO lipid binding domain"/>
    <property type="match status" value="1"/>
</dbReference>
<dbReference type="AlphaFoldDB" id="A0A7R9FJD0"/>
<protein>
    <submittedName>
        <fullName evidence="1">Uncharacterized protein</fullName>
    </submittedName>
</protein>